<dbReference type="PANTHER" id="PTHR41247:SF1">
    <property type="entry name" value="HTH-TYPE TRANSCRIPTIONAL REPRESSOR YCNK"/>
    <property type="match status" value="1"/>
</dbReference>
<evidence type="ECO:0000313" key="4">
    <source>
        <dbReference type="Proteomes" id="UP000679779"/>
    </source>
</evidence>
<feature type="region of interest" description="Disordered" evidence="1">
    <location>
        <begin position="154"/>
        <end position="189"/>
    </location>
</feature>
<proteinExistence type="predicted"/>
<dbReference type="EMBL" id="BORQ01000002">
    <property type="protein sequence ID" value="GIO31223.1"/>
    <property type="molecule type" value="Genomic_DNA"/>
</dbReference>
<keyword evidence="4" id="KW-1185">Reference proteome</keyword>
<dbReference type="Gene3D" id="3.30.70.2050">
    <property type="match status" value="1"/>
</dbReference>
<evidence type="ECO:0000313" key="3">
    <source>
        <dbReference type="EMBL" id="GIO31223.1"/>
    </source>
</evidence>
<dbReference type="AlphaFoldDB" id="A0A919XH03"/>
<name>A0A919XH03_9BACL</name>
<protein>
    <recommendedName>
        <fullName evidence="5">Copper chaperone NosL</fullName>
    </recommendedName>
</protein>
<evidence type="ECO:0000256" key="2">
    <source>
        <dbReference type="SAM" id="SignalP"/>
    </source>
</evidence>
<reference evidence="3" key="1">
    <citation type="submission" date="2021-03" db="EMBL/GenBank/DDBJ databases">
        <title>Antimicrobial resistance genes in bacteria isolated from Japanese honey, and their potential for conferring macrolide and lincosamide resistance in the American foulbrood pathogen Paenibacillus larvae.</title>
        <authorList>
            <person name="Okamoto M."/>
            <person name="Kumagai M."/>
            <person name="Kanamori H."/>
            <person name="Takamatsu D."/>
        </authorList>
    </citation>
    <scope>NUCLEOTIDE SEQUENCE</scope>
    <source>
        <strain evidence="3">J2TS6</strain>
    </source>
</reference>
<gene>
    <name evidence="3" type="ORF">J2TS6_23640</name>
</gene>
<keyword evidence="2" id="KW-0732">Signal</keyword>
<dbReference type="PROSITE" id="PS51257">
    <property type="entry name" value="PROKAR_LIPOPROTEIN"/>
    <property type="match status" value="1"/>
</dbReference>
<dbReference type="Proteomes" id="UP000679779">
    <property type="component" value="Unassembled WGS sequence"/>
</dbReference>
<dbReference type="Pfam" id="PF05573">
    <property type="entry name" value="NosL"/>
    <property type="match status" value="1"/>
</dbReference>
<accession>A0A919XH03</accession>
<feature type="signal peptide" evidence="2">
    <location>
        <begin position="1"/>
        <end position="25"/>
    </location>
</feature>
<feature type="chain" id="PRO_5039500943" description="Copper chaperone NosL" evidence="2">
    <location>
        <begin position="26"/>
        <end position="189"/>
    </location>
</feature>
<sequence>MKTKRFWMPVAVVTLGALVMSGCGAKKYEALPIDEAVDICEECKMQVKDGVYATQLTLADGKNYKFDDIGCMEKWEKEHAQEKLGMDFVRDYNDKTWIEHDKATYVYDPSIRTPMAYGVISFTDKKSAEEFVAKEEAGKVMSAEELANHDWKQNKDMMMGHEESGSGDMKDMKGMDGTSERKQGNSDHP</sequence>
<comment type="caution">
    <text evidence="3">The sequence shown here is derived from an EMBL/GenBank/DDBJ whole genome shotgun (WGS) entry which is preliminary data.</text>
</comment>
<dbReference type="InterPro" id="IPR008719">
    <property type="entry name" value="N2O_reductase_NosL"/>
</dbReference>
<dbReference type="RefSeq" id="WP_160044834.1">
    <property type="nucleotide sequence ID" value="NZ_BORQ01000002.1"/>
</dbReference>
<dbReference type="PANTHER" id="PTHR41247">
    <property type="entry name" value="HTH-TYPE TRANSCRIPTIONAL REPRESSOR YCNK"/>
    <property type="match status" value="1"/>
</dbReference>
<dbReference type="SUPFAM" id="SSF160387">
    <property type="entry name" value="NosL/MerB-like"/>
    <property type="match status" value="1"/>
</dbReference>
<organism evidence="3 4">
    <name type="scientific">Paenibacillus albilobatus</name>
    <dbReference type="NCBI Taxonomy" id="2716884"/>
    <lineage>
        <taxon>Bacteria</taxon>
        <taxon>Bacillati</taxon>
        <taxon>Bacillota</taxon>
        <taxon>Bacilli</taxon>
        <taxon>Bacillales</taxon>
        <taxon>Paenibacillaceae</taxon>
        <taxon>Paenibacillus</taxon>
    </lineage>
</organism>
<evidence type="ECO:0000256" key="1">
    <source>
        <dbReference type="SAM" id="MobiDB-lite"/>
    </source>
</evidence>
<evidence type="ECO:0008006" key="5">
    <source>
        <dbReference type="Google" id="ProtNLM"/>
    </source>
</evidence>